<keyword evidence="2" id="KW-1185">Reference proteome</keyword>
<reference evidence="1 2" key="1">
    <citation type="submission" date="2016-10" db="EMBL/GenBank/DDBJ databases">
        <authorList>
            <person name="Varghese N."/>
            <person name="Submissions S."/>
        </authorList>
    </citation>
    <scope>NUCLEOTIDE SEQUENCE [LARGE SCALE GENOMIC DNA]</scope>
    <source>
        <strain evidence="1 2">Mar_2010_102</strain>
    </source>
</reference>
<dbReference type="EMBL" id="LT629745">
    <property type="protein sequence ID" value="SDR85210.1"/>
    <property type="molecule type" value="Genomic_DNA"/>
</dbReference>
<evidence type="ECO:0000313" key="1">
    <source>
        <dbReference type="EMBL" id="SDR85210.1"/>
    </source>
</evidence>
<proteinExistence type="predicted"/>
<gene>
    <name evidence="1" type="ORF">SAMN04488552_1272</name>
</gene>
<dbReference type="RefSeq" id="WP_026933154.1">
    <property type="nucleotide sequence ID" value="NZ_LT629745.1"/>
</dbReference>
<accession>A0A1H1MEY5</accession>
<dbReference type="AlphaFoldDB" id="A0A1H1MEY5"/>
<organism evidence="1 2">
    <name type="scientific">Christiangramia echinicola</name>
    <dbReference type="NCBI Taxonomy" id="279359"/>
    <lineage>
        <taxon>Bacteria</taxon>
        <taxon>Pseudomonadati</taxon>
        <taxon>Bacteroidota</taxon>
        <taxon>Flavobacteriia</taxon>
        <taxon>Flavobacteriales</taxon>
        <taxon>Flavobacteriaceae</taxon>
        <taxon>Christiangramia</taxon>
    </lineage>
</organism>
<dbReference type="SUPFAM" id="SSF158682">
    <property type="entry name" value="TerB-like"/>
    <property type="match status" value="1"/>
</dbReference>
<dbReference type="Gene3D" id="1.10.3680.10">
    <property type="entry name" value="TerB-like"/>
    <property type="match status" value="1"/>
</dbReference>
<evidence type="ECO:0000313" key="2">
    <source>
        <dbReference type="Proteomes" id="UP000198858"/>
    </source>
</evidence>
<name>A0A1H1MEY5_9FLAO</name>
<protein>
    <recommendedName>
        <fullName evidence="3">Tellurite resistance protein TerB</fullName>
    </recommendedName>
</protein>
<dbReference type="InterPro" id="IPR029024">
    <property type="entry name" value="TerB-like"/>
</dbReference>
<dbReference type="STRING" id="1250231.SAMN04488552_1272"/>
<sequence length="143" mass="16508">MSFSDLFGSGEHLRNLSHFASIVNLAAVDGDINKDEELLLKRFARKLDISEDEYAKVLENPKSFPLSSYNSIERRLERLHDLFRIIFADHIIDEEETELIKKYAIGLGFSSQASEGIIERSIQIFSGQLSFDDYRYLLEKEND</sequence>
<dbReference type="CDD" id="cd07177">
    <property type="entry name" value="terB_like"/>
    <property type="match status" value="1"/>
</dbReference>
<dbReference type="Proteomes" id="UP000198858">
    <property type="component" value="Chromosome I"/>
</dbReference>
<evidence type="ECO:0008006" key="3">
    <source>
        <dbReference type="Google" id="ProtNLM"/>
    </source>
</evidence>